<dbReference type="AlphaFoldDB" id="A0A9P4KI37"/>
<organism evidence="3 4">
    <name type="scientific">Lojkania enalia</name>
    <dbReference type="NCBI Taxonomy" id="147567"/>
    <lineage>
        <taxon>Eukaryota</taxon>
        <taxon>Fungi</taxon>
        <taxon>Dikarya</taxon>
        <taxon>Ascomycota</taxon>
        <taxon>Pezizomycotina</taxon>
        <taxon>Dothideomycetes</taxon>
        <taxon>Pleosporomycetidae</taxon>
        <taxon>Pleosporales</taxon>
        <taxon>Pleosporales incertae sedis</taxon>
        <taxon>Lojkania</taxon>
    </lineage>
</organism>
<evidence type="ECO:0000313" key="4">
    <source>
        <dbReference type="Proteomes" id="UP000800093"/>
    </source>
</evidence>
<feature type="region of interest" description="Disordered" evidence="1">
    <location>
        <begin position="294"/>
        <end position="320"/>
    </location>
</feature>
<keyword evidence="4" id="KW-1185">Reference proteome</keyword>
<gene>
    <name evidence="3" type="ORF">CC78DRAFT_509873</name>
</gene>
<evidence type="ECO:0000313" key="3">
    <source>
        <dbReference type="EMBL" id="KAF2268712.1"/>
    </source>
</evidence>
<dbReference type="Proteomes" id="UP000800093">
    <property type="component" value="Unassembled WGS sequence"/>
</dbReference>
<comment type="caution">
    <text evidence="3">The sequence shown here is derived from an EMBL/GenBank/DDBJ whole genome shotgun (WGS) entry which is preliminary data.</text>
</comment>
<evidence type="ECO:0000259" key="2">
    <source>
        <dbReference type="Pfam" id="PF24809"/>
    </source>
</evidence>
<protein>
    <recommendedName>
        <fullName evidence="2">DUF7708 domain-containing protein</fullName>
    </recommendedName>
</protein>
<dbReference type="OrthoDB" id="61900at2759"/>
<dbReference type="Pfam" id="PF24809">
    <property type="entry name" value="DUF7708"/>
    <property type="match status" value="1"/>
</dbReference>
<accession>A0A9P4KI37</accession>
<feature type="domain" description="DUF7708" evidence="2">
    <location>
        <begin position="80"/>
        <end position="225"/>
    </location>
</feature>
<reference evidence="4" key="1">
    <citation type="journal article" date="2020" name="Stud. Mycol.">
        <title>101 Dothideomycetes genomes: A test case for predicting lifestyles and emergence of pathogens.</title>
        <authorList>
            <person name="Haridas S."/>
            <person name="Albert R."/>
            <person name="Binder M."/>
            <person name="Bloem J."/>
            <person name="LaButti K."/>
            <person name="Salamov A."/>
            <person name="Andreopoulos B."/>
            <person name="Baker S."/>
            <person name="Barry K."/>
            <person name="Bills G."/>
            <person name="Bluhm B."/>
            <person name="Cannon C."/>
            <person name="Castanera R."/>
            <person name="Culley D."/>
            <person name="Daum C."/>
            <person name="Ezra D."/>
            <person name="Gonzalez J."/>
            <person name="Henrissat B."/>
            <person name="Kuo A."/>
            <person name="Liang C."/>
            <person name="Lipzen A."/>
            <person name="Lutzoni F."/>
            <person name="Magnuson J."/>
            <person name="Mondo S."/>
            <person name="Nolan M."/>
            <person name="Ohm R."/>
            <person name="Pangilinan J."/>
            <person name="Park H.-J."/>
            <person name="Ramirez L."/>
            <person name="Alfaro M."/>
            <person name="Sun H."/>
            <person name="Tritt A."/>
            <person name="Yoshinaga Y."/>
            <person name="Zwiers L.-H."/>
            <person name="Turgeon B."/>
            <person name="Goodwin S."/>
            <person name="Spatafora J."/>
            <person name="Crous P."/>
            <person name="Grigoriev I."/>
        </authorList>
    </citation>
    <scope>NUCLEOTIDE SEQUENCE [LARGE SCALE GENOMIC DNA]</scope>
    <source>
        <strain evidence="4">CBS 304.66</strain>
    </source>
</reference>
<sequence length="543" mass="61750">MMSDQGLVVRSVATESSQQNIALFQEVFDRGFKLFIDKNPRHAFDLQHFRMGCTVHDLYGAVLNAKSKYESRSEQNKARRWLSRLSKRVMLYSNILDTFSQHHPEYTSLAWGTFKLLFVLVMNQEELISELSKAMSRIADVLPRLELKAITYQTDEMKLLIESLITSIIKLFSRVLEWYEEGRTKHVVNSLWKPYRLRFQDLCDEIDEGARKIDKLAEALMQAEIRELFLVCQSLRLEQTDMKGVLIELKQMVQANNAINAPLIFSTHQNTCNIQLAQMLAFVSMTALPDPETSLRHSSALRRRRTRIRSSQGLPSGAPLSNDTQVVAWASNPSSNFLSLKGNLHSKDDTKDVTTGILELLISMKIPVLWAVKSKGSINLGDDRFIHILKYLVWQALLIDPNIAAAISASFNAALLQAARTEEDWFNILQLILCRLPRVFIIIDMDLLHPGTDSNIPPALTSMFYLRLQNFMETCKPTLVKVLLVSYRRASSESVDQLSNAIAVSVGSKRRQRLPGPRSKDLFSALKTRLEQSKPTSSPVYMT</sequence>
<feature type="compositionally biased region" description="Basic residues" evidence="1">
    <location>
        <begin position="299"/>
        <end position="308"/>
    </location>
</feature>
<name>A0A9P4KI37_9PLEO</name>
<dbReference type="InterPro" id="IPR056125">
    <property type="entry name" value="DUF7708"/>
</dbReference>
<proteinExistence type="predicted"/>
<dbReference type="EMBL" id="ML986585">
    <property type="protein sequence ID" value="KAF2268712.1"/>
    <property type="molecule type" value="Genomic_DNA"/>
</dbReference>
<evidence type="ECO:0000256" key="1">
    <source>
        <dbReference type="SAM" id="MobiDB-lite"/>
    </source>
</evidence>